<comment type="caution">
    <text evidence="2">The sequence shown here is derived from an EMBL/GenBank/DDBJ whole genome shotgun (WGS) entry which is preliminary data.</text>
</comment>
<organism evidence="2">
    <name type="scientific">marine sediment metagenome</name>
    <dbReference type="NCBI Taxonomy" id="412755"/>
    <lineage>
        <taxon>unclassified sequences</taxon>
        <taxon>metagenomes</taxon>
        <taxon>ecological metagenomes</taxon>
    </lineage>
</organism>
<gene>
    <name evidence="2" type="ORF">S03H2_65077</name>
</gene>
<name>X1IMW3_9ZZZZ</name>
<evidence type="ECO:0000256" key="1">
    <source>
        <dbReference type="SAM" id="Phobius"/>
    </source>
</evidence>
<dbReference type="AlphaFoldDB" id="X1IMW3"/>
<accession>X1IMW3</accession>
<reference evidence="2" key="1">
    <citation type="journal article" date="2014" name="Front. Microbiol.">
        <title>High frequency of phylogenetically diverse reductive dehalogenase-homologous genes in deep subseafloor sedimentary metagenomes.</title>
        <authorList>
            <person name="Kawai M."/>
            <person name="Futagami T."/>
            <person name="Toyoda A."/>
            <person name="Takaki Y."/>
            <person name="Nishi S."/>
            <person name="Hori S."/>
            <person name="Arai W."/>
            <person name="Tsubouchi T."/>
            <person name="Morono Y."/>
            <person name="Uchiyama I."/>
            <person name="Ito T."/>
            <person name="Fujiyama A."/>
            <person name="Inagaki F."/>
            <person name="Takami H."/>
        </authorList>
    </citation>
    <scope>NUCLEOTIDE SEQUENCE</scope>
    <source>
        <strain evidence="2">Expedition CK06-06</strain>
    </source>
</reference>
<dbReference type="EMBL" id="BARU01042339">
    <property type="protein sequence ID" value="GAH83791.1"/>
    <property type="molecule type" value="Genomic_DNA"/>
</dbReference>
<evidence type="ECO:0000313" key="2">
    <source>
        <dbReference type="EMBL" id="GAH83791.1"/>
    </source>
</evidence>
<proteinExistence type="predicted"/>
<keyword evidence="1" id="KW-0472">Membrane</keyword>
<sequence>GQGGIEHVLLPEQGLVLPGLVILPVTALAAATAGLER</sequence>
<feature type="non-terminal residue" evidence="2">
    <location>
        <position position="1"/>
    </location>
</feature>
<keyword evidence="1" id="KW-0812">Transmembrane</keyword>
<feature type="transmembrane region" description="Helical" evidence="1">
    <location>
        <begin position="15"/>
        <end position="35"/>
    </location>
</feature>
<keyword evidence="1" id="KW-1133">Transmembrane helix</keyword>
<protein>
    <submittedName>
        <fullName evidence="2">Uncharacterized protein</fullName>
    </submittedName>
</protein>